<evidence type="ECO:0000256" key="2">
    <source>
        <dbReference type="ARBA" id="ARBA00022448"/>
    </source>
</evidence>
<dbReference type="GO" id="GO:0005886">
    <property type="term" value="C:plasma membrane"/>
    <property type="evidence" value="ECO:0007669"/>
    <property type="project" value="UniProtKB-SubCell"/>
</dbReference>
<dbReference type="PANTHER" id="PTHR35011:SF2">
    <property type="entry name" value="2,3-DIKETO-L-GULONATE TRAP TRANSPORTER SMALL PERMEASE PROTEIN YIAM"/>
    <property type="match status" value="1"/>
</dbReference>
<comment type="similarity">
    <text evidence="8 9">Belongs to the TRAP transporter small permease family.</text>
</comment>
<feature type="transmembrane region" description="Helical" evidence="9">
    <location>
        <begin position="51"/>
        <end position="69"/>
    </location>
</feature>
<evidence type="ECO:0000256" key="8">
    <source>
        <dbReference type="ARBA" id="ARBA00038436"/>
    </source>
</evidence>
<sequence>MTAHVIRASALVDRACLFLAKLALGAMVVAVLFQIWARYGLDHPFSWTEELARYLMIWAGLLGATCAFKRRLDPVVVTVPDDAPALRRRLSLVFLFVTVVIFLAPVLYYVFFGPGMNIERGFLWRSSNRISPGLNLNMAVVGSVIPVTCVVIFLHLAARIAETGRRT</sequence>
<comment type="subunit">
    <text evidence="9">The complex comprises the extracytoplasmic solute receptor protein and the two transmembrane proteins.</text>
</comment>
<evidence type="ECO:0000313" key="11">
    <source>
        <dbReference type="EMBL" id="KAA0914939.1"/>
    </source>
</evidence>
<name>A0A5A9ZD78_9RHOB</name>
<comment type="function">
    <text evidence="9">Part of the tripartite ATP-independent periplasmic (TRAP) transport system.</text>
</comment>
<evidence type="ECO:0000256" key="4">
    <source>
        <dbReference type="ARBA" id="ARBA00022519"/>
    </source>
</evidence>
<comment type="subcellular location">
    <subcellularLocation>
        <location evidence="1 9">Cell inner membrane</location>
        <topology evidence="1 9">Multi-pass membrane protein</topology>
    </subcellularLocation>
</comment>
<dbReference type="GO" id="GO:0022857">
    <property type="term" value="F:transmembrane transporter activity"/>
    <property type="evidence" value="ECO:0007669"/>
    <property type="project" value="UniProtKB-UniRule"/>
</dbReference>
<evidence type="ECO:0000313" key="12">
    <source>
        <dbReference type="Proteomes" id="UP000325291"/>
    </source>
</evidence>
<evidence type="ECO:0000259" key="10">
    <source>
        <dbReference type="Pfam" id="PF04290"/>
    </source>
</evidence>
<dbReference type="PANTHER" id="PTHR35011">
    <property type="entry name" value="2,3-DIKETO-L-GULONATE TRAP TRANSPORTER SMALL PERMEASE PROTEIN YIAM"/>
    <property type="match status" value="1"/>
</dbReference>
<dbReference type="AlphaFoldDB" id="A0A5A9ZD78"/>
<feature type="transmembrane region" description="Helical" evidence="9">
    <location>
        <begin position="16"/>
        <end position="39"/>
    </location>
</feature>
<evidence type="ECO:0000256" key="1">
    <source>
        <dbReference type="ARBA" id="ARBA00004429"/>
    </source>
</evidence>
<keyword evidence="4 9" id="KW-0997">Cell inner membrane</keyword>
<keyword evidence="3" id="KW-1003">Cell membrane</keyword>
<dbReference type="GO" id="GO:0015740">
    <property type="term" value="P:C4-dicarboxylate transport"/>
    <property type="evidence" value="ECO:0007669"/>
    <property type="project" value="TreeGrafter"/>
</dbReference>
<keyword evidence="2 9" id="KW-0813">Transport</keyword>
<dbReference type="Proteomes" id="UP000325291">
    <property type="component" value="Unassembled WGS sequence"/>
</dbReference>
<evidence type="ECO:0000256" key="6">
    <source>
        <dbReference type="ARBA" id="ARBA00022989"/>
    </source>
</evidence>
<evidence type="ECO:0000256" key="5">
    <source>
        <dbReference type="ARBA" id="ARBA00022692"/>
    </source>
</evidence>
<keyword evidence="7 9" id="KW-0472">Membrane</keyword>
<accession>A0A5A9ZD78</accession>
<evidence type="ECO:0000256" key="7">
    <source>
        <dbReference type="ARBA" id="ARBA00023136"/>
    </source>
</evidence>
<dbReference type="RefSeq" id="WP_111368296.1">
    <property type="nucleotide sequence ID" value="NZ_VINQ01000007.1"/>
</dbReference>
<comment type="caution">
    <text evidence="11">The sequence shown here is derived from an EMBL/GenBank/DDBJ whole genome shotgun (WGS) entry which is preliminary data.</text>
</comment>
<evidence type="ECO:0000256" key="9">
    <source>
        <dbReference type="RuleBase" id="RU369079"/>
    </source>
</evidence>
<gene>
    <name evidence="11" type="ORF">FLO80_11250</name>
</gene>
<dbReference type="Pfam" id="PF04290">
    <property type="entry name" value="DctQ"/>
    <property type="match status" value="1"/>
</dbReference>
<dbReference type="InterPro" id="IPR007387">
    <property type="entry name" value="TRAP_DctQ"/>
</dbReference>
<feature type="domain" description="Tripartite ATP-independent periplasmic transporters DctQ component" evidence="10">
    <location>
        <begin position="27"/>
        <end position="163"/>
    </location>
</feature>
<evidence type="ECO:0000256" key="3">
    <source>
        <dbReference type="ARBA" id="ARBA00022475"/>
    </source>
</evidence>
<feature type="transmembrane region" description="Helical" evidence="9">
    <location>
        <begin position="90"/>
        <end position="112"/>
    </location>
</feature>
<dbReference type="EMBL" id="VINQ01000007">
    <property type="protein sequence ID" value="KAA0914939.1"/>
    <property type="molecule type" value="Genomic_DNA"/>
</dbReference>
<keyword evidence="5 9" id="KW-0812">Transmembrane</keyword>
<reference evidence="11 12" key="1">
    <citation type="submission" date="2019-07" db="EMBL/GenBank/DDBJ databases">
        <title>Aquicoccus porphyridii gen. nov., sp. nov., isolated from a small marine red alga, Porphyridium marinum.</title>
        <authorList>
            <person name="Liu L."/>
        </authorList>
    </citation>
    <scope>NUCLEOTIDE SEQUENCE [LARGE SCALE GENOMIC DNA]</scope>
    <source>
        <strain evidence="11 12">L1 8-17</strain>
    </source>
</reference>
<proteinExistence type="inferred from homology"/>
<keyword evidence="12" id="KW-1185">Reference proteome</keyword>
<organism evidence="11 12">
    <name type="scientific">Aquicoccus porphyridii</name>
    <dbReference type="NCBI Taxonomy" id="1852029"/>
    <lineage>
        <taxon>Bacteria</taxon>
        <taxon>Pseudomonadati</taxon>
        <taxon>Pseudomonadota</taxon>
        <taxon>Alphaproteobacteria</taxon>
        <taxon>Rhodobacterales</taxon>
        <taxon>Paracoccaceae</taxon>
        <taxon>Aquicoccus</taxon>
    </lineage>
</organism>
<protein>
    <recommendedName>
        <fullName evidence="9">TRAP transporter small permease protein</fullName>
    </recommendedName>
</protein>
<keyword evidence="6 9" id="KW-1133">Transmembrane helix</keyword>
<dbReference type="InterPro" id="IPR055348">
    <property type="entry name" value="DctQ"/>
</dbReference>
<feature type="transmembrane region" description="Helical" evidence="9">
    <location>
        <begin position="132"/>
        <end position="158"/>
    </location>
</feature>